<protein>
    <recommendedName>
        <fullName evidence="1">N-acetyltransferase domain-containing protein</fullName>
    </recommendedName>
</protein>
<dbReference type="GO" id="GO:0016747">
    <property type="term" value="F:acyltransferase activity, transferring groups other than amino-acyl groups"/>
    <property type="evidence" value="ECO:0007669"/>
    <property type="project" value="InterPro"/>
</dbReference>
<dbReference type="Proteomes" id="UP000178040">
    <property type="component" value="Unassembled WGS sequence"/>
</dbReference>
<dbReference type="InterPro" id="IPR000182">
    <property type="entry name" value="GNAT_dom"/>
</dbReference>
<reference evidence="2 3" key="1">
    <citation type="journal article" date="2016" name="Nat. Commun.">
        <title>Thousands of microbial genomes shed light on interconnected biogeochemical processes in an aquifer system.</title>
        <authorList>
            <person name="Anantharaman K."/>
            <person name="Brown C.T."/>
            <person name="Hug L.A."/>
            <person name="Sharon I."/>
            <person name="Castelle C.J."/>
            <person name="Probst A.J."/>
            <person name="Thomas B.C."/>
            <person name="Singh A."/>
            <person name="Wilkins M.J."/>
            <person name="Karaoz U."/>
            <person name="Brodie E.L."/>
            <person name="Williams K.H."/>
            <person name="Hubbard S.S."/>
            <person name="Banfield J.F."/>
        </authorList>
    </citation>
    <scope>NUCLEOTIDE SEQUENCE [LARGE SCALE GENOMIC DNA]</scope>
</reference>
<sequence length="172" mass="19728">MIKKARMSDIPQLVALDRKAYGRYGADKTYFVKKFSSKNTKILKVEDQGKVVGFTVFELLKKNEIPSDFSNLKIDEPIKGMWAHIIAFTTKTNYADIESDSNLVKAIERSAKLMGCEIFCVPLSINHPFIKHDVFGFWEKNGYKNVGTIDWLASPTEKIKCYFYRKILETIG</sequence>
<dbReference type="SUPFAM" id="SSF55729">
    <property type="entry name" value="Acyl-CoA N-acyltransferases (Nat)"/>
    <property type="match status" value="1"/>
</dbReference>
<dbReference type="EMBL" id="MGAI01000059">
    <property type="protein sequence ID" value="OGK43087.1"/>
    <property type="molecule type" value="Genomic_DNA"/>
</dbReference>
<evidence type="ECO:0000313" key="3">
    <source>
        <dbReference type="Proteomes" id="UP000178040"/>
    </source>
</evidence>
<dbReference type="Gene3D" id="3.40.630.30">
    <property type="match status" value="1"/>
</dbReference>
<dbReference type="AlphaFoldDB" id="A0A1F7IIA0"/>
<name>A0A1F7IIA0_9BACT</name>
<proteinExistence type="predicted"/>
<evidence type="ECO:0000313" key="2">
    <source>
        <dbReference type="EMBL" id="OGK43087.1"/>
    </source>
</evidence>
<evidence type="ECO:0000259" key="1">
    <source>
        <dbReference type="PROSITE" id="PS51186"/>
    </source>
</evidence>
<dbReference type="PROSITE" id="PS51186">
    <property type="entry name" value="GNAT"/>
    <property type="match status" value="1"/>
</dbReference>
<comment type="caution">
    <text evidence="2">The sequence shown here is derived from an EMBL/GenBank/DDBJ whole genome shotgun (WGS) entry which is preliminary data.</text>
</comment>
<gene>
    <name evidence="2" type="ORF">A3B40_02395</name>
</gene>
<accession>A0A1F7IIA0</accession>
<feature type="domain" description="N-acetyltransferase" evidence="1">
    <location>
        <begin position="1"/>
        <end position="169"/>
    </location>
</feature>
<organism evidence="2 3">
    <name type="scientific">Candidatus Roizmanbacteria bacterium RIFCSPLOWO2_01_FULL_37_16</name>
    <dbReference type="NCBI Taxonomy" id="1802058"/>
    <lineage>
        <taxon>Bacteria</taxon>
        <taxon>Candidatus Roizmaniibacteriota</taxon>
    </lineage>
</organism>
<dbReference type="InterPro" id="IPR016181">
    <property type="entry name" value="Acyl_CoA_acyltransferase"/>
</dbReference>